<dbReference type="AlphaFoldDB" id="A0A131YG19"/>
<protein>
    <recommendedName>
        <fullName evidence="4">Secreted protein</fullName>
    </recommendedName>
</protein>
<evidence type="ECO:0008006" key="4">
    <source>
        <dbReference type="Google" id="ProtNLM"/>
    </source>
</evidence>
<feature type="region of interest" description="Disordered" evidence="1">
    <location>
        <begin position="38"/>
        <end position="92"/>
    </location>
</feature>
<evidence type="ECO:0000313" key="3">
    <source>
        <dbReference type="EMBL" id="JAP77488.1"/>
    </source>
</evidence>
<organism evidence="3">
    <name type="scientific">Rhipicephalus appendiculatus</name>
    <name type="common">Brown ear tick</name>
    <dbReference type="NCBI Taxonomy" id="34631"/>
    <lineage>
        <taxon>Eukaryota</taxon>
        <taxon>Metazoa</taxon>
        <taxon>Ecdysozoa</taxon>
        <taxon>Arthropoda</taxon>
        <taxon>Chelicerata</taxon>
        <taxon>Arachnida</taxon>
        <taxon>Acari</taxon>
        <taxon>Parasitiformes</taxon>
        <taxon>Ixodida</taxon>
        <taxon>Ixodoidea</taxon>
        <taxon>Ixodidae</taxon>
        <taxon>Rhipicephalinae</taxon>
        <taxon>Rhipicephalus</taxon>
        <taxon>Rhipicephalus</taxon>
    </lineage>
</organism>
<feature type="compositionally biased region" description="Polar residues" evidence="1">
    <location>
        <begin position="70"/>
        <end position="81"/>
    </location>
</feature>
<evidence type="ECO:0000256" key="2">
    <source>
        <dbReference type="SAM" id="SignalP"/>
    </source>
</evidence>
<sequence length="107" mass="11728">MKTRICVALATLALLLPTIEKREIFSAIATMYVAPSRRAQSMGHANNQHQVTAHEKPSKGKGHSRRLSASDISGKTASIDSMSRRKNFLTRTRRNAGNITRALAALL</sequence>
<feature type="chain" id="PRO_5007285031" description="Secreted protein" evidence="2">
    <location>
        <begin position="22"/>
        <end position="107"/>
    </location>
</feature>
<keyword evidence="2" id="KW-0732">Signal</keyword>
<reference evidence="3" key="1">
    <citation type="journal article" date="2016" name="Ticks Tick Borne Dis.">
        <title>De novo assembly and annotation of the salivary gland transcriptome of Rhipicephalus appendiculatus male and female ticks during blood feeding.</title>
        <authorList>
            <person name="de Castro M.H."/>
            <person name="de Klerk D."/>
            <person name="Pienaar R."/>
            <person name="Latif A.A."/>
            <person name="Rees D.J."/>
            <person name="Mans B.J."/>
        </authorList>
    </citation>
    <scope>NUCLEOTIDE SEQUENCE</scope>
    <source>
        <tissue evidence="3">Salivary glands</tissue>
    </source>
</reference>
<dbReference type="EMBL" id="GEDV01011069">
    <property type="protein sequence ID" value="JAP77488.1"/>
    <property type="molecule type" value="Transcribed_RNA"/>
</dbReference>
<accession>A0A131YG19</accession>
<feature type="signal peptide" evidence="2">
    <location>
        <begin position="1"/>
        <end position="21"/>
    </location>
</feature>
<evidence type="ECO:0000256" key="1">
    <source>
        <dbReference type="SAM" id="MobiDB-lite"/>
    </source>
</evidence>
<proteinExistence type="predicted"/>
<name>A0A131YG19_RHIAP</name>